<keyword evidence="2" id="KW-1185">Reference proteome</keyword>
<dbReference type="AlphaFoldDB" id="A0A7J7J972"/>
<accession>A0A7J7J972</accession>
<reference evidence="1" key="1">
    <citation type="submission" date="2020-06" db="EMBL/GenBank/DDBJ databases">
        <title>Draft genome of Bugula neritina, a colonial animal packing powerful symbionts and potential medicines.</title>
        <authorList>
            <person name="Rayko M."/>
        </authorList>
    </citation>
    <scope>NUCLEOTIDE SEQUENCE [LARGE SCALE GENOMIC DNA]</scope>
    <source>
        <strain evidence="1">Kwan_BN1</strain>
    </source>
</reference>
<dbReference type="EMBL" id="VXIV02002839">
    <property type="protein sequence ID" value="KAF6022547.1"/>
    <property type="molecule type" value="Genomic_DNA"/>
</dbReference>
<gene>
    <name evidence="1" type="ORF">EB796_019153</name>
</gene>
<evidence type="ECO:0000313" key="2">
    <source>
        <dbReference type="Proteomes" id="UP000593567"/>
    </source>
</evidence>
<organism evidence="1 2">
    <name type="scientific">Bugula neritina</name>
    <name type="common">Brown bryozoan</name>
    <name type="synonym">Sertularia neritina</name>
    <dbReference type="NCBI Taxonomy" id="10212"/>
    <lineage>
        <taxon>Eukaryota</taxon>
        <taxon>Metazoa</taxon>
        <taxon>Spiralia</taxon>
        <taxon>Lophotrochozoa</taxon>
        <taxon>Bryozoa</taxon>
        <taxon>Gymnolaemata</taxon>
        <taxon>Cheilostomatida</taxon>
        <taxon>Flustrina</taxon>
        <taxon>Buguloidea</taxon>
        <taxon>Bugulidae</taxon>
        <taxon>Bugula</taxon>
    </lineage>
</organism>
<dbReference type="Proteomes" id="UP000593567">
    <property type="component" value="Unassembled WGS sequence"/>
</dbReference>
<comment type="caution">
    <text evidence="1">The sequence shown here is derived from an EMBL/GenBank/DDBJ whole genome shotgun (WGS) entry which is preliminary data.</text>
</comment>
<sequence>MVIYCCERSRMPTMCHLALLIVQELRFTLVNALLIADFYKEAWQVAICLLETAHSTIEVRVAPYFAESILTTVILWSTCITILSGKTERDICLCRYI</sequence>
<evidence type="ECO:0000313" key="1">
    <source>
        <dbReference type="EMBL" id="KAF6022547.1"/>
    </source>
</evidence>
<protein>
    <submittedName>
        <fullName evidence="1">Uncharacterized protein</fullName>
    </submittedName>
</protein>
<proteinExistence type="predicted"/>
<name>A0A7J7J972_BUGNE</name>